<dbReference type="InterPro" id="IPR000014">
    <property type="entry name" value="PAS"/>
</dbReference>
<keyword evidence="5" id="KW-0804">Transcription</keyword>
<proteinExistence type="predicted"/>
<name>A0A8A0RK97_9FIRM</name>
<dbReference type="InterPro" id="IPR025662">
    <property type="entry name" value="Sigma_54_int_dom_ATP-bd_1"/>
</dbReference>
<evidence type="ECO:0000256" key="1">
    <source>
        <dbReference type="ARBA" id="ARBA00022741"/>
    </source>
</evidence>
<dbReference type="SUPFAM" id="SSF52540">
    <property type="entry name" value="P-loop containing nucleoside triphosphate hydrolases"/>
    <property type="match status" value="1"/>
</dbReference>
<dbReference type="PROSITE" id="PS50045">
    <property type="entry name" value="SIGMA54_INTERACT_4"/>
    <property type="match status" value="1"/>
</dbReference>
<keyword evidence="4" id="KW-0238">DNA-binding</keyword>
<dbReference type="Pfam" id="PF25601">
    <property type="entry name" value="AAA_lid_14"/>
    <property type="match status" value="1"/>
</dbReference>
<dbReference type="GO" id="GO:0005524">
    <property type="term" value="F:ATP binding"/>
    <property type="evidence" value="ECO:0007669"/>
    <property type="project" value="UniProtKB-KW"/>
</dbReference>
<dbReference type="PANTHER" id="PTHR32071:SF57">
    <property type="entry name" value="C4-DICARBOXYLATE TRANSPORT TRANSCRIPTIONAL REGULATORY PROTEIN DCTD"/>
    <property type="match status" value="1"/>
</dbReference>
<evidence type="ECO:0000256" key="3">
    <source>
        <dbReference type="ARBA" id="ARBA00023015"/>
    </source>
</evidence>
<evidence type="ECO:0000259" key="7">
    <source>
        <dbReference type="PROSITE" id="PS50112"/>
    </source>
</evidence>
<keyword evidence="1" id="KW-0547">Nucleotide-binding</keyword>
<dbReference type="PROSITE" id="PS00688">
    <property type="entry name" value="SIGMA54_INTERACT_3"/>
    <property type="match status" value="1"/>
</dbReference>
<dbReference type="Gene3D" id="1.10.10.10">
    <property type="entry name" value="Winged helix-like DNA-binding domain superfamily/Winged helix DNA-binding domain"/>
    <property type="match status" value="1"/>
</dbReference>
<dbReference type="InterPro" id="IPR027417">
    <property type="entry name" value="P-loop_NTPase"/>
</dbReference>
<dbReference type="Pfam" id="PF00989">
    <property type="entry name" value="PAS"/>
    <property type="match status" value="1"/>
</dbReference>
<dbReference type="InterPro" id="IPR025944">
    <property type="entry name" value="Sigma_54_int_dom_CS"/>
</dbReference>
<dbReference type="CDD" id="cd00009">
    <property type="entry name" value="AAA"/>
    <property type="match status" value="1"/>
</dbReference>
<evidence type="ECO:0000313" key="9">
    <source>
        <dbReference type="Proteomes" id="UP000662904"/>
    </source>
</evidence>
<dbReference type="Gene3D" id="3.40.50.300">
    <property type="entry name" value="P-loop containing nucleotide triphosphate hydrolases"/>
    <property type="match status" value="1"/>
</dbReference>
<dbReference type="PROSITE" id="PS50112">
    <property type="entry name" value="PAS"/>
    <property type="match status" value="1"/>
</dbReference>
<organism evidence="8 9">
    <name type="scientific">Koleobacter methoxysyntrophicus</name>
    <dbReference type="NCBI Taxonomy" id="2751313"/>
    <lineage>
        <taxon>Bacteria</taxon>
        <taxon>Bacillati</taxon>
        <taxon>Bacillota</taxon>
        <taxon>Clostridia</taxon>
        <taxon>Koleobacterales</taxon>
        <taxon>Koleobacteraceae</taxon>
        <taxon>Koleobacter</taxon>
    </lineage>
</organism>
<dbReference type="RefSeq" id="WP_206708294.1">
    <property type="nucleotide sequence ID" value="NZ_CP059066.1"/>
</dbReference>
<feature type="domain" description="PAS" evidence="7">
    <location>
        <begin position="208"/>
        <end position="263"/>
    </location>
</feature>
<keyword evidence="2" id="KW-0067">ATP-binding</keyword>
<dbReference type="InterPro" id="IPR003593">
    <property type="entry name" value="AAA+_ATPase"/>
</dbReference>
<dbReference type="GO" id="GO:0006355">
    <property type="term" value="P:regulation of DNA-templated transcription"/>
    <property type="evidence" value="ECO:0007669"/>
    <property type="project" value="InterPro"/>
</dbReference>
<feature type="domain" description="Sigma-54 factor interaction" evidence="6">
    <location>
        <begin position="337"/>
        <end position="568"/>
    </location>
</feature>
<reference evidence="8" key="1">
    <citation type="submission" date="2020-07" db="EMBL/GenBank/DDBJ databases">
        <title>Koleobacter methoxysyntrophicus gen. nov., sp. nov., a novel anaerobic bacterium isolated from deep subsurface oil field and proposal of Koleobacterales ord. nov. in the phylum Firmicutes.</title>
        <authorList>
            <person name="Sakamoto S."/>
            <person name="Tamaki H."/>
        </authorList>
    </citation>
    <scope>NUCLEOTIDE SEQUENCE</scope>
    <source>
        <strain evidence="8">NRmbB1</strain>
    </source>
</reference>
<dbReference type="CDD" id="cd00130">
    <property type="entry name" value="PAS"/>
    <property type="match status" value="1"/>
</dbReference>
<dbReference type="InterPro" id="IPR035965">
    <property type="entry name" value="PAS-like_dom_sf"/>
</dbReference>
<dbReference type="Gene3D" id="1.10.8.60">
    <property type="match status" value="1"/>
</dbReference>
<dbReference type="SUPFAM" id="SSF55785">
    <property type="entry name" value="PYP-like sensor domain (PAS domain)"/>
    <property type="match status" value="1"/>
</dbReference>
<dbReference type="NCBIfam" id="TIGR00229">
    <property type="entry name" value="sensory_box"/>
    <property type="match status" value="1"/>
</dbReference>
<dbReference type="EMBL" id="CP059066">
    <property type="protein sequence ID" value="QSQ08060.1"/>
    <property type="molecule type" value="Genomic_DNA"/>
</dbReference>
<evidence type="ECO:0000256" key="4">
    <source>
        <dbReference type="ARBA" id="ARBA00023125"/>
    </source>
</evidence>
<sequence length="675" mass="76339">MKGITLITKGKNTCEALKKQLNDLLGDRVKIEGFYIDGNIKEGIFNDLVVISSNIIYEHAKQYLAHNCRVIIARRSINYHKIGKLLDIPPGTDALLVNDLTSTALETISLLEILGIDHINFFPYSPEIKDYPKLKLAVTPGELELVPDCVENVIDIKTRNIDFTTLVEILQELDLADKKANYLSARYLKDIIELIKETKKMADVNSRMNNQLQTIINTVHDGIIALDERKEISAFNPIAEGIFGVSRKELIGKKLNNVMVPKEVISVLENENIEKERFIKVNNRQVVINISPIKENNSVVGKVCTLKDVTEIQRLEEELRRKLRKQETYARYTFDDILGTSDLIKNTKELAKKISKSQSPILIQGESGTGKELFAQAIHNNSLRQRGPFVAVNFAALPESLLESELFGYDEGAFTGAKKGGMPGLFEQAHGGTIFLDEIGDAPQLFQVRLLRVLQEKQIRRIGGSKVIPIDVRVIAATNKDLKSLMKGGEFREDLYYRLNVLPLRIPPLRERRGDILDLAYAFYNDHFKRKPPMKASVFFGAISDHLLIYDWPGNIRELHNIVEYLCNVCPDKIPTPELLPGEFPGILKNGKAVYADLNRYKLEKNILIKIFESNKKGKPIGRRSISSELGLPEGKVRGIIEDMRTKGYIKVNRGKRGIEITEKGYGMINYYLPK</sequence>
<dbReference type="SUPFAM" id="SSF46785">
    <property type="entry name" value="Winged helix' DNA-binding domain"/>
    <property type="match status" value="1"/>
</dbReference>
<dbReference type="PROSITE" id="PS00675">
    <property type="entry name" value="SIGMA54_INTERACT_1"/>
    <property type="match status" value="1"/>
</dbReference>
<evidence type="ECO:0000313" key="8">
    <source>
        <dbReference type="EMBL" id="QSQ08060.1"/>
    </source>
</evidence>
<keyword evidence="3" id="KW-0805">Transcription regulation</keyword>
<dbReference type="PANTHER" id="PTHR32071">
    <property type="entry name" value="TRANSCRIPTIONAL REGULATORY PROTEIN"/>
    <property type="match status" value="1"/>
</dbReference>
<dbReference type="Gene3D" id="3.30.450.20">
    <property type="entry name" value="PAS domain"/>
    <property type="match status" value="1"/>
</dbReference>
<dbReference type="InterPro" id="IPR002078">
    <property type="entry name" value="Sigma_54_int"/>
</dbReference>
<dbReference type="FunFam" id="3.40.50.300:FF:000006">
    <property type="entry name" value="DNA-binding transcriptional regulator NtrC"/>
    <property type="match status" value="1"/>
</dbReference>
<accession>A0A8A0RK97</accession>
<dbReference type="PROSITE" id="PS00676">
    <property type="entry name" value="SIGMA54_INTERACT_2"/>
    <property type="match status" value="1"/>
</dbReference>
<dbReference type="InterPro" id="IPR036388">
    <property type="entry name" value="WH-like_DNA-bd_sf"/>
</dbReference>
<dbReference type="KEGG" id="kme:H0A61_00380"/>
<dbReference type="GO" id="GO:0003677">
    <property type="term" value="F:DNA binding"/>
    <property type="evidence" value="ECO:0007669"/>
    <property type="project" value="UniProtKB-KW"/>
</dbReference>
<dbReference type="AlphaFoldDB" id="A0A8A0RK97"/>
<protein>
    <submittedName>
        <fullName evidence="8">Arginine utilization regulatory protein RocR</fullName>
    </submittedName>
</protein>
<dbReference type="Pfam" id="PF00158">
    <property type="entry name" value="Sigma54_activat"/>
    <property type="match status" value="1"/>
</dbReference>
<keyword evidence="9" id="KW-1185">Reference proteome</keyword>
<dbReference type="SMART" id="SM00091">
    <property type="entry name" value="PAS"/>
    <property type="match status" value="1"/>
</dbReference>
<evidence type="ECO:0000256" key="2">
    <source>
        <dbReference type="ARBA" id="ARBA00022840"/>
    </source>
</evidence>
<dbReference type="Proteomes" id="UP000662904">
    <property type="component" value="Chromosome"/>
</dbReference>
<dbReference type="SMART" id="SM00382">
    <property type="entry name" value="AAA"/>
    <property type="match status" value="1"/>
</dbReference>
<gene>
    <name evidence="8" type="primary">rocR_2</name>
    <name evidence="8" type="ORF">H0A61_00380</name>
</gene>
<dbReference type="InterPro" id="IPR058031">
    <property type="entry name" value="AAA_lid_NorR"/>
</dbReference>
<dbReference type="InterPro" id="IPR036390">
    <property type="entry name" value="WH_DNA-bd_sf"/>
</dbReference>
<evidence type="ECO:0000259" key="6">
    <source>
        <dbReference type="PROSITE" id="PS50045"/>
    </source>
</evidence>
<dbReference type="InterPro" id="IPR013767">
    <property type="entry name" value="PAS_fold"/>
</dbReference>
<dbReference type="InterPro" id="IPR025943">
    <property type="entry name" value="Sigma_54_int_dom_ATP-bd_2"/>
</dbReference>
<evidence type="ECO:0000256" key="5">
    <source>
        <dbReference type="ARBA" id="ARBA00023163"/>
    </source>
</evidence>